<accession>A0A447KL13</accession>
<feature type="transmembrane region" description="Helical" evidence="1">
    <location>
        <begin position="76"/>
        <end position="105"/>
    </location>
</feature>
<protein>
    <submittedName>
        <fullName evidence="2">Uncharacterized protein</fullName>
    </submittedName>
</protein>
<dbReference type="KEGG" id="sof:NCTC11214_00498"/>
<dbReference type="Proteomes" id="UP000281391">
    <property type="component" value="Chromosome"/>
</dbReference>
<keyword evidence="1" id="KW-1133">Transmembrane helix</keyword>
<keyword evidence="1" id="KW-0472">Membrane</keyword>
<dbReference type="EMBL" id="LR134117">
    <property type="protein sequence ID" value="VDZ52040.1"/>
    <property type="molecule type" value="Genomic_DNA"/>
</dbReference>
<evidence type="ECO:0000313" key="2">
    <source>
        <dbReference type="EMBL" id="VDZ52040.1"/>
    </source>
</evidence>
<dbReference type="AlphaFoldDB" id="A0A447KL13"/>
<gene>
    <name evidence="2" type="ORF">NCTC11214_00498</name>
</gene>
<keyword evidence="1" id="KW-0812">Transmembrane</keyword>
<evidence type="ECO:0000313" key="3">
    <source>
        <dbReference type="Proteomes" id="UP000281391"/>
    </source>
</evidence>
<proteinExistence type="predicted"/>
<reference evidence="2 3" key="1">
    <citation type="submission" date="2018-12" db="EMBL/GenBank/DDBJ databases">
        <authorList>
            <consortium name="Pathogen Informatics"/>
        </authorList>
    </citation>
    <scope>NUCLEOTIDE SEQUENCE [LARGE SCALE GENOMIC DNA]</scope>
    <source>
        <strain evidence="2 3">NCTC11214</strain>
    </source>
</reference>
<name>A0A447KL13_SEROD</name>
<sequence>MPSFPNFPNPGLDGDASILLLIQHPNCLLIIRLEAYRHGFGSNAPAYAWRFAGSEGCNRLSQRRFRLNPGGRRHTAAFLCATVTGFGAQLAMFGLMLGAFIAAFFTQFGA</sequence>
<evidence type="ECO:0000256" key="1">
    <source>
        <dbReference type="SAM" id="Phobius"/>
    </source>
</evidence>
<organism evidence="2 3">
    <name type="scientific">Serratia odorifera</name>
    <dbReference type="NCBI Taxonomy" id="618"/>
    <lineage>
        <taxon>Bacteria</taxon>
        <taxon>Pseudomonadati</taxon>
        <taxon>Pseudomonadota</taxon>
        <taxon>Gammaproteobacteria</taxon>
        <taxon>Enterobacterales</taxon>
        <taxon>Yersiniaceae</taxon>
        <taxon>Serratia</taxon>
    </lineage>
</organism>